<gene>
    <name evidence="1" type="ORF">WICPIJ_005752</name>
</gene>
<evidence type="ECO:0000313" key="2">
    <source>
        <dbReference type="Proteomes" id="UP000774326"/>
    </source>
</evidence>
<evidence type="ECO:0000313" key="1">
    <source>
        <dbReference type="EMBL" id="KAH3683283.1"/>
    </source>
</evidence>
<proteinExistence type="predicted"/>
<dbReference type="Proteomes" id="UP000774326">
    <property type="component" value="Unassembled WGS sequence"/>
</dbReference>
<reference evidence="1" key="1">
    <citation type="journal article" date="2021" name="Open Biol.">
        <title>Shared evolutionary footprints suggest mitochondrial oxidative damage underlies multiple complex I losses in fungi.</title>
        <authorList>
            <person name="Schikora-Tamarit M.A."/>
            <person name="Marcet-Houben M."/>
            <person name="Nosek J."/>
            <person name="Gabaldon T."/>
        </authorList>
    </citation>
    <scope>NUCLEOTIDE SEQUENCE</scope>
    <source>
        <strain evidence="1">CBS2887</strain>
    </source>
</reference>
<keyword evidence="2" id="KW-1185">Reference proteome</keyword>
<dbReference type="AlphaFoldDB" id="A0A9P8TKU2"/>
<reference evidence="1" key="2">
    <citation type="submission" date="2021-01" db="EMBL/GenBank/DDBJ databases">
        <authorList>
            <person name="Schikora-Tamarit M.A."/>
        </authorList>
    </citation>
    <scope>NUCLEOTIDE SEQUENCE</scope>
    <source>
        <strain evidence="1">CBS2887</strain>
    </source>
</reference>
<dbReference type="EMBL" id="JAEUBG010003196">
    <property type="protein sequence ID" value="KAH3683283.1"/>
    <property type="molecule type" value="Genomic_DNA"/>
</dbReference>
<sequence>MSSNETMIWDNTCFFNWHSSSKESTLLNRFLREFEFLAPAYEIMTILQYTWYRSLEDWTSKSSNSLNSRSVEELGKKTWSSPILSERDKKPEFSKSLMNKEICSPYLLWFLLMKSCRYGPENFLDFSSEKPNVVLMKAKK</sequence>
<comment type="caution">
    <text evidence="1">The sequence shown here is derived from an EMBL/GenBank/DDBJ whole genome shotgun (WGS) entry which is preliminary data.</text>
</comment>
<name>A0A9P8TKU2_WICPI</name>
<organism evidence="1 2">
    <name type="scientific">Wickerhamomyces pijperi</name>
    <name type="common">Yeast</name>
    <name type="synonym">Pichia pijperi</name>
    <dbReference type="NCBI Taxonomy" id="599730"/>
    <lineage>
        <taxon>Eukaryota</taxon>
        <taxon>Fungi</taxon>
        <taxon>Dikarya</taxon>
        <taxon>Ascomycota</taxon>
        <taxon>Saccharomycotina</taxon>
        <taxon>Saccharomycetes</taxon>
        <taxon>Phaffomycetales</taxon>
        <taxon>Wickerhamomycetaceae</taxon>
        <taxon>Wickerhamomyces</taxon>
    </lineage>
</organism>
<protein>
    <submittedName>
        <fullName evidence="1">Uncharacterized protein</fullName>
    </submittedName>
</protein>
<accession>A0A9P8TKU2</accession>